<keyword evidence="2" id="KW-0547">Nucleotide-binding</keyword>
<dbReference type="SUPFAM" id="SSF56112">
    <property type="entry name" value="Protein kinase-like (PK-like)"/>
    <property type="match status" value="1"/>
</dbReference>
<dbReference type="InterPro" id="IPR000719">
    <property type="entry name" value="Prot_kinase_dom"/>
</dbReference>
<dbReference type="SMART" id="SM00220">
    <property type="entry name" value="S_TKc"/>
    <property type="match status" value="1"/>
</dbReference>
<dbReference type="GO" id="GO:0005737">
    <property type="term" value="C:cytoplasm"/>
    <property type="evidence" value="ECO:0007669"/>
    <property type="project" value="TreeGrafter"/>
</dbReference>
<dbReference type="Gene3D" id="3.30.200.20">
    <property type="entry name" value="Phosphorylase Kinase, domain 1"/>
    <property type="match status" value="1"/>
</dbReference>
<dbReference type="InterPro" id="IPR008271">
    <property type="entry name" value="Ser/Thr_kinase_AS"/>
</dbReference>
<evidence type="ECO:0000313" key="8">
    <source>
        <dbReference type="EMBL" id="WWD22039.1"/>
    </source>
</evidence>
<dbReference type="PROSITE" id="PS50011">
    <property type="entry name" value="PROTEIN_KINASE_DOM"/>
    <property type="match status" value="1"/>
</dbReference>
<dbReference type="GO" id="GO:0005634">
    <property type="term" value="C:nucleus"/>
    <property type="evidence" value="ECO:0007669"/>
    <property type="project" value="TreeGrafter"/>
</dbReference>
<evidence type="ECO:0000256" key="3">
    <source>
        <dbReference type="ARBA" id="ARBA00022777"/>
    </source>
</evidence>
<evidence type="ECO:0000256" key="1">
    <source>
        <dbReference type="ARBA" id="ARBA00022679"/>
    </source>
</evidence>
<evidence type="ECO:0000256" key="2">
    <source>
        <dbReference type="ARBA" id="ARBA00022741"/>
    </source>
</evidence>
<protein>
    <recommendedName>
        <fullName evidence="7">Protein kinase domain-containing protein</fullName>
    </recommendedName>
</protein>
<dbReference type="AlphaFoldDB" id="A0A5M6C2K9"/>
<dbReference type="OrthoDB" id="1405469at2759"/>
<organism evidence="8 9">
    <name type="scientific">Kwoniella shandongensis</name>
    <dbReference type="NCBI Taxonomy" id="1734106"/>
    <lineage>
        <taxon>Eukaryota</taxon>
        <taxon>Fungi</taxon>
        <taxon>Dikarya</taxon>
        <taxon>Basidiomycota</taxon>
        <taxon>Agaricomycotina</taxon>
        <taxon>Tremellomycetes</taxon>
        <taxon>Tremellales</taxon>
        <taxon>Cryptococcaceae</taxon>
        <taxon>Kwoniella</taxon>
    </lineage>
</organism>
<sequence length="689" mass="76246">MDYSLVENHTYPWTPIGQTSNQLILYHAPSHALQVRPHPPSSPPPPLSSSPPSNHAGPSRLPLLLPPSSQIDDITPRPICPYCSQPLPPSQPPLSADSSSFASTTPPHPIAPTRYFQILEQAHEGSRPPSPRLRGRSATVDTDVDDDVLDESELPARGYYERFFREEAKLGMGAEGSVFLATHVIGGNVLGTYAVKKIAVGRSKSYLFKMLREVKLLEALRHPNVIPYHHSWIDTTRFSSFGPPITALHVLMMYATAGNLDSFLLTRSHSNQPRPDLSAGDIGDAESLGQLPKEERIKAFKKRRQSAVEDKAKIASGGAPPRRRKEENRGVMLLGLEEVAKLFGDVVEGLAFLHANSILHLDLKCSNVLLHWEEGKLTPKAMISDFGTSEEMIRGQKERTGHTGTMEYMAPETLVVGPNGHYRPSDSHADMWSLGMILHKMLFLRLPYPETEDYDALHREIVSYPGFIPTSDLFQSLERRHIPRDLLVLLSKLAHVKPEERPTAEKVRTGLRGLETKVRSEGRFTSAAGSLVRRLGSPWPFSSGQPEDEAAILPDQPQWKRSYSHSPVRPVLALPSPEDERSPSDSPFVDTFSTTTVDNHPSSSSKSKRYKIRSDLTAQASGKVGRGIIFVLKILSLQPNITSMDISPWIAFVLIILATGDIVLEPKFSWSSAIGLVHMAVLVALWMQG</sequence>
<evidence type="ECO:0000313" key="9">
    <source>
        <dbReference type="Proteomes" id="UP000322225"/>
    </source>
</evidence>
<dbReference type="PANTHER" id="PTHR11042">
    <property type="entry name" value="EUKARYOTIC TRANSLATION INITIATION FACTOR 2-ALPHA KINASE EIF2-ALPHA KINASE -RELATED"/>
    <property type="match status" value="1"/>
</dbReference>
<keyword evidence="9" id="KW-1185">Reference proteome</keyword>
<dbReference type="InterPro" id="IPR011009">
    <property type="entry name" value="Kinase-like_dom_sf"/>
</dbReference>
<dbReference type="GeneID" id="43588008"/>
<dbReference type="Proteomes" id="UP000322225">
    <property type="component" value="Chromosome 12"/>
</dbReference>
<feature type="region of interest" description="Disordered" evidence="6">
    <location>
        <begin position="33"/>
        <end position="107"/>
    </location>
</feature>
<keyword evidence="3" id="KW-0418">Kinase</keyword>
<reference evidence="8" key="1">
    <citation type="submission" date="2017-08" db="EMBL/GenBank/DDBJ databases">
        <authorList>
            <person name="Cuomo C."/>
            <person name="Billmyre B."/>
            <person name="Heitman J."/>
        </authorList>
    </citation>
    <scope>NUCLEOTIDE SEQUENCE</scope>
    <source>
        <strain evidence="8">CBS 12478</strain>
    </source>
</reference>
<evidence type="ECO:0000256" key="5">
    <source>
        <dbReference type="ARBA" id="ARBA00037982"/>
    </source>
</evidence>
<name>A0A5M6C2K9_9TREE</name>
<feature type="region of interest" description="Disordered" evidence="6">
    <location>
        <begin position="570"/>
        <end position="608"/>
    </location>
</feature>
<dbReference type="PROSITE" id="PS00108">
    <property type="entry name" value="PROTEIN_KINASE_ST"/>
    <property type="match status" value="1"/>
</dbReference>
<feature type="compositionally biased region" description="Low complexity" evidence="6">
    <location>
        <begin position="50"/>
        <end position="69"/>
    </location>
</feature>
<reference evidence="8" key="2">
    <citation type="submission" date="2024-01" db="EMBL/GenBank/DDBJ databases">
        <title>Comparative genomics of Cryptococcus and Kwoniella reveals pathogenesis evolution and contrasting modes of karyotype evolution via chromosome fusion or intercentromeric recombination.</title>
        <authorList>
            <person name="Coelho M.A."/>
            <person name="David-Palma M."/>
            <person name="Shea T."/>
            <person name="Bowers K."/>
            <person name="McGinley-Smith S."/>
            <person name="Mohammad A.W."/>
            <person name="Gnirke A."/>
            <person name="Yurkov A.M."/>
            <person name="Nowrousian M."/>
            <person name="Sun S."/>
            <person name="Cuomo C.A."/>
            <person name="Heitman J."/>
        </authorList>
    </citation>
    <scope>NUCLEOTIDE SEQUENCE</scope>
    <source>
        <strain evidence="8">CBS 12478</strain>
    </source>
</reference>
<feature type="compositionally biased region" description="Pro residues" evidence="6">
    <location>
        <begin position="37"/>
        <end position="49"/>
    </location>
</feature>
<keyword evidence="4" id="KW-0067">ATP-binding</keyword>
<feature type="domain" description="Protein kinase" evidence="7">
    <location>
        <begin position="164"/>
        <end position="518"/>
    </location>
</feature>
<gene>
    <name evidence="8" type="ORF">CI109_106527</name>
</gene>
<dbReference type="PANTHER" id="PTHR11042:SF138">
    <property type="entry name" value="SERINE_THREONINE-PROTEIN KINASE IKS1-RELATED"/>
    <property type="match status" value="1"/>
</dbReference>
<dbReference type="KEGG" id="ksn:43588008"/>
<dbReference type="RefSeq" id="XP_031861879.1">
    <property type="nucleotide sequence ID" value="XM_032003881.1"/>
</dbReference>
<feature type="compositionally biased region" description="Polar residues" evidence="6">
    <location>
        <begin position="591"/>
        <end position="601"/>
    </location>
</feature>
<proteinExistence type="inferred from homology"/>
<dbReference type="Gene3D" id="1.10.510.10">
    <property type="entry name" value="Transferase(Phosphotransferase) domain 1"/>
    <property type="match status" value="1"/>
</dbReference>
<dbReference type="Pfam" id="PF00069">
    <property type="entry name" value="Pkinase"/>
    <property type="match status" value="1"/>
</dbReference>
<comment type="similarity">
    <text evidence="5">Belongs to the protein kinase superfamily. Ser/Thr protein kinase family. GCN2 subfamily.</text>
</comment>
<evidence type="ECO:0000259" key="7">
    <source>
        <dbReference type="PROSITE" id="PS50011"/>
    </source>
</evidence>
<dbReference type="InterPro" id="IPR050339">
    <property type="entry name" value="CC_SR_Kinase"/>
</dbReference>
<dbReference type="EMBL" id="CP144062">
    <property type="protein sequence ID" value="WWD22039.1"/>
    <property type="molecule type" value="Genomic_DNA"/>
</dbReference>
<keyword evidence="1" id="KW-0808">Transferase</keyword>
<evidence type="ECO:0000256" key="4">
    <source>
        <dbReference type="ARBA" id="ARBA00022840"/>
    </source>
</evidence>
<dbReference type="GO" id="GO:0004672">
    <property type="term" value="F:protein kinase activity"/>
    <property type="evidence" value="ECO:0007669"/>
    <property type="project" value="InterPro"/>
</dbReference>
<dbReference type="GO" id="GO:0005524">
    <property type="term" value="F:ATP binding"/>
    <property type="evidence" value="ECO:0007669"/>
    <property type="project" value="UniProtKB-KW"/>
</dbReference>
<accession>A0A5M6C2K9</accession>
<evidence type="ECO:0000256" key="6">
    <source>
        <dbReference type="SAM" id="MobiDB-lite"/>
    </source>
</evidence>